<comment type="caution">
    <text evidence="7">Lacks conserved residue(s) required for the propagation of feature annotation.</text>
</comment>
<protein>
    <submittedName>
        <fullName evidence="9">Uncharacterized protein</fullName>
    </submittedName>
</protein>
<dbReference type="SUPFAM" id="SSF57424">
    <property type="entry name" value="LDL receptor-like module"/>
    <property type="match status" value="1"/>
</dbReference>
<feature type="disulfide bond" evidence="7">
    <location>
        <begin position="26"/>
        <end position="44"/>
    </location>
</feature>
<comment type="caution">
    <text evidence="9">The sequence shown here is derived from an EMBL/GenBank/DDBJ whole genome shotgun (WGS) entry which is preliminary data.</text>
</comment>
<sequence>MKRYFALLLLLYILEVESCNDDQFQCADGNCFPLTVKCDDSFDCKDNSDEKIVSSGIRLKFPEHFAFKGWTQCRCKLIKKKLESGKTEQLRCTFTIPCPEGLFRCESRKCVHNKDECFTTKSEVQLSSSTTRHFPTLFSNAQGSGQTNILFKTLSMSRGNPIRSYATLKEKTLSSTLENVVFTFSTSIVKKIKVDITSTPLKQISNTLVNVTATVLSTNIVKPFNKETSSNIVFFNPTESKSNCPSSGYPLSTLYSKSSFELEKETIMSHNTWLQSSLQTTSRSYIMGLSYDYSQFASSIDDKTKTYRLSTTHLYLLYSSFNMKHSKHSVTKMISRETETFKTLFQNMSVPQTTAIKLTHISSSNSVLQLSNQTASSETLPETTSNSATIESNIKLTQLTSSILPLTSETSRMVTFSTQKPPVMDYFPNENCYKIHLKL</sequence>
<name>A0A8S3U2V3_MYTED</name>
<feature type="chain" id="PRO_5035762309" evidence="8">
    <location>
        <begin position="19"/>
        <end position="439"/>
    </location>
</feature>
<comment type="subcellular location">
    <subcellularLocation>
        <location evidence="1">Membrane</location>
        <topology evidence="1">Single-pass membrane protein</topology>
    </subcellularLocation>
</comment>
<evidence type="ECO:0000256" key="6">
    <source>
        <dbReference type="ARBA" id="ARBA00023157"/>
    </source>
</evidence>
<dbReference type="InterPro" id="IPR002172">
    <property type="entry name" value="LDrepeatLR_classA_rpt"/>
</dbReference>
<keyword evidence="8" id="KW-0732">Signal</keyword>
<dbReference type="AlphaFoldDB" id="A0A8S3U2V3"/>
<dbReference type="SMART" id="SM00192">
    <property type="entry name" value="LDLa"/>
    <property type="match status" value="1"/>
</dbReference>
<dbReference type="GO" id="GO:0005886">
    <property type="term" value="C:plasma membrane"/>
    <property type="evidence" value="ECO:0007669"/>
    <property type="project" value="TreeGrafter"/>
</dbReference>
<dbReference type="GO" id="GO:0016192">
    <property type="term" value="P:vesicle-mediated transport"/>
    <property type="evidence" value="ECO:0007669"/>
    <property type="project" value="UniProtKB-ARBA"/>
</dbReference>
<keyword evidence="4" id="KW-1133">Transmembrane helix</keyword>
<dbReference type="InterPro" id="IPR050685">
    <property type="entry name" value="LDLR"/>
</dbReference>
<evidence type="ECO:0000256" key="5">
    <source>
        <dbReference type="ARBA" id="ARBA00023136"/>
    </source>
</evidence>
<keyword evidence="2" id="KW-0812">Transmembrane</keyword>
<gene>
    <name evidence="9" type="ORF">MEDL_52031</name>
</gene>
<evidence type="ECO:0000256" key="7">
    <source>
        <dbReference type="PROSITE-ProRule" id="PRU00124"/>
    </source>
</evidence>
<feature type="disulfide bond" evidence="7">
    <location>
        <begin position="19"/>
        <end position="31"/>
    </location>
</feature>
<keyword evidence="3" id="KW-0677">Repeat</keyword>
<evidence type="ECO:0000256" key="1">
    <source>
        <dbReference type="ARBA" id="ARBA00004167"/>
    </source>
</evidence>
<dbReference type="EMBL" id="CAJPWZ010002533">
    <property type="protein sequence ID" value="CAG2239747.1"/>
    <property type="molecule type" value="Genomic_DNA"/>
</dbReference>
<dbReference type="Proteomes" id="UP000683360">
    <property type="component" value="Unassembled WGS sequence"/>
</dbReference>
<evidence type="ECO:0000256" key="4">
    <source>
        <dbReference type="ARBA" id="ARBA00022989"/>
    </source>
</evidence>
<dbReference type="PROSITE" id="PS50068">
    <property type="entry name" value="LDLRA_2"/>
    <property type="match status" value="1"/>
</dbReference>
<evidence type="ECO:0000256" key="2">
    <source>
        <dbReference type="ARBA" id="ARBA00022692"/>
    </source>
</evidence>
<reference evidence="9" key="1">
    <citation type="submission" date="2021-03" db="EMBL/GenBank/DDBJ databases">
        <authorList>
            <person name="Bekaert M."/>
        </authorList>
    </citation>
    <scope>NUCLEOTIDE SEQUENCE</scope>
</reference>
<organism evidence="9 10">
    <name type="scientific">Mytilus edulis</name>
    <name type="common">Blue mussel</name>
    <dbReference type="NCBI Taxonomy" id="6550"/>
    <lineage>
        <taxon>Eukaryota</taxon>
        <taxon>Metazoa</taxon>
        <taxon>Spiralia</taxon>
        <taxon>Lophotrochozoa</taxon>
        <taxon>Mollusca</taxon>
        <taxon>Bivalvia</taxon>
        <taxon>Autobranchia</taxon>
        <taxon>Pteriomorphia</taxon>
        <taxon>Mytilida</taxon>
        <taxon>Mytiloidea</taxon>
        <taxon>Mytilidae</taxon>
        <taxon>Mytilinae</taxon>
        <taxon>Mytilus</taxon>
    </lineage>
</organism>
<evidence type="ECO:0000256" key="3">
    <source>
        <dbReference type="ARBA" id="ARBA00022737"/>
    </source>
</evidence>
<dbReference type="InterPro" id="IPR036055">
    <property type="entry name" value="LDL_receptor-like_sf"/>
</dbReference>
<keyword evidence="6 7" id="KW-1015">Disulfide bond</keyword>
<dbReference type="PANTHER" id="PTHR24270">
    <property type="entry name" value="LOW-DENSITY LIPOPROTEIN RECEPTOR-RELATED"/>
    <property type="match status" value="1"/>
</dbReference>
<evidence type="ECO:0000256" key="8">
    <source>
        <dbReference type="SAM" id="SignalP"/>
    </source>
</evidence>
<keyword evidence="5" id="KW-0472">Membrane</keyword>
<evidence type="ECO:0000313" key="9">
    <source>
        <dbReference type="EMBL" id="CAG2239747.1"/>
    </source>
</evidence>
<dbReference type="Pfam" id="PF00057">
    <property type="entry name" value="Ldl_recept_a"/>
    <property type="match status" value="1"/>
</dbReference>
<dbReference type="CDD" id="cd00112">
    <property type="entry name" value="LDLa"/>
    <property type="match status" value="1"/>
</dbReference>
<keyword evidence="10" id="KW-1185">Reference proteome</keyword>
<proteinExistence type="predicted"/>
<dbReference type="Gene3D" id="4.10.400.10">
    <property type="entry name" value="Low-density Lipoprotein Receptor"/>
    <property type="match status" value="1"/>
</dbReference>
<feature type="signal peptide" evidence="8">
    <location>
        <begin position="1"/>
        <end position="18"/>
    </location>
</feature>
<accession>A0A8S3U2V3</accession>
<dbReference type="OrthoDB" id="504708at2759"/>
<evidence type="ECO:0000313" key="10">
    <source>
        <dbReference type="Proteomes" id="UP000683360"/>
    </source>
</evidence>